<reference evidence="2 3" key="1">
    <citation type="journal article" date="2024" name="G3 (Bethesda)">
        <title>Genome assembly of Hibiscus sabdariffa L. provides insights into metabolisms of medicinal natural products.</title>
        <authorList>
            <person name="Kim T."/>
        </authorList>
    </citation>
    <scope>NUCLEOTIDE SEQUENCE [LARGE SCALE GENOMIC DNA]</scope>
    <source>
        <strain evidence="2">TK-2024</strain>
        <tissue evidence="2">Old leaves</tissue>
    </source>
</reference>
<keyword evidence="3" id="KW-1185">Reference proteome</keyword>
<evidence type="ECO:0000313" key="3">
    <source>
        <dbReference type="Proteomes" id="UP001472677"/>
    </source>
</evidence>
<dbReference type="Proteomes" id="UP001472677">
    <property type="component" value="Unassembled WGS sequence"/>
</dbReference>
<sequence length="68" mass="7432">MTTTAVFFHGGPYAGRPTSTVEGPSSVNQSHKGKLQKLAICRKENAWNYNNQSLVRKPLHRVSSSSSS</sequence>
<protein>
    <submittedName>
        <fullName evidence="2">Uncharacterized protein</fullName>
    </submittedName>
</protein>
<gene>
    <name evidence="2" type="ORF">V6N12_060876</name>
</gene>
<evidence type="ECO:0000313" key="2">
    <source>
        <dbReference type="EMBL" id="KAK8479653.1"/>
    </source>
</evidence>
<feature type="compositionally biased region" description="Polar residues" evidence="1">
    <location>
        <begin position="17"/>
        <end position="30"/>
    </location>
</feature>
<comment type="caution">
    <text evidence="2">The sequence shown here is derived from an EMBL/GenBank/DDBJ whole genome shotgun (WGS) entry which is preliminary data.</text>
</comment>
<feature type="region of interest" description="Disordered" evidence="1">
    <location>
        <begin position="1"/>
        <end position="30"/>
    </location>
</feature>
<organism evidence="2 3">
    <name type="scientific">Hibiscus sabdariffa</name>
    <name type="common">roselle</name>
    <dbReference type="NCBI Taxonomy" id="183260"/>
    <lineage>
        <taxon>Eukaryota</taxon>
        <taxon>Viridiplantae</taxon>
        <taxon>Streptophyta</taxon>
        <taxon>Embryophyta</taxon>
        <taxon>Tracheophyta</taxon>
        <taxon>Spermatophyta</taxon>
        <taxon>Magnoliopsida</taxon>
        <taxon>eudicotyledons</taxon>
        <taxon>Gunneridae</taxon>
        <taxon>Pentapetalae</taxon>
        <taxon>rosids</taxon>
        <taxon>malvids</taxon>
        <taxon>Malvales</taxon>
        <taxon>Malvaceae</taxon>
        <taxon>Malvoideae</taxon>
        <taxon>Hibiscus</taxon>
    </lineage>
</organism>
<accession>A0ABR1ZGQ5</accession>
<proteinExistence type="predicted"/>
<name>A0ABR1ZGQ5_9ROSI</name>
<dbReference type="EMBL" id="JBBPBM010002237">
    <property type="protein sequence ID" value="KAK8479653.1"/>
    <property type="molecule type" value="Genomic_DNA"/>
</dbReference>
<evidence type="ECO:0000256" key="1">
    <source>
        <dbReference type="SAM" id="MobiDB-lite"/>
    </source>
</evidence>